<organism evidence="1 2">
    <name type="scientific">Agromyces badenianii</name>
    <dbReference type="NCBI Taxonomy" id="2080742"/>
    <lineage>
        <taxon>Bacteria</taxon>
        <taxon>Bacillati</taxon>
        <taxon>Actinomycetota</taxon>
        <taxon>Actinomycetes</taxon>
        <taxon>Micrococcales</taxon>
        <taxon>Microbacteriaceae</taxon>
        <taxon>Agromyces</taxon>
    </lineage>
</organism>
<dbReference type="PANTHER" id="PTHR43328:SF1">
    <property type="entry name" value="N-ACETYLTRANSFERASE DOMAIN-CONTAINING PROTEIN"/>
    <property type="match status" value="1"/>
</dbReference>
<dbReference type="PROSITE" id="PS51186">
    <property type="entry name" value="GNAT"/>
    <property type="match status" value="1"/>
</dbReference>
<sequence>MGEPHVVTLRATRAGDLDVLFRFRQDPEARQMAGFASEDPADLAAFVERWERLIADPEVALRTVRADGQIVGDVVVWHADDGWCLGSWIDRAHWGRGIATRAVRLVLDELTVRPLQARVAVDNAGSIAVLDKLGFRRVGLDLAFANARGIEMEEFIYSLG</sequence>
<dbReference type="KEGG" id="agm:DCE93_05520"/>
<dbReference type="PANTHER" id="PTHR43328">
    <property type="entry name" value="ACETYLTRANSFERASE-RELATED"/>
    <property type="match status" value="1"/>
</dbReference>
<dbReference type="Gene3D" id="3.40.630.30">
    <property type="match status" value="1"/>
</dbReference>
<dbReference type="SUPFAM" id="SSF55729">
    <property type="entry name" value="Acyl-CoA N-acyltransferases (Nat)"/>
    <property type="match status" value="1"/>
</dbReference>
<dbReference type="EMBL" id="CP028913">
    <property type="protein sequence ID" value="AWB95180.1"/>
    <property type="molecule type" value="Genomic_DNA"/>
</dbReference>
<gene>
    <name evidence="1" type="ORF">DCE93_05520</name>
</gene>
<reference evidence="1 2" key="1">
    <citation type="submission" date="2018-04" db="EMBL/GenBank/DDBJ databases">
        <authorList>
            <person name="Li J."/>
        </authorList>
    </citation>
    <scope>NUCLEOTIDE SEQUENCE [LARGE SCALE GENOMIC DNA]</scope>
    <source>
        <strain evidence="2">30A</strain>
    </source>
</reference>
<dbReference type="OrthoDB" id="9801656at2"/>
<protein>
    <submittedName>
        <fullName evidence="1">GNAT family N-acetyltransferase</fullName>
    </submittedName>
</protein>
<keyword evidence="2" id="KW-1185">Reference proteome</keyword>
<dbReference type="AlphaFoldDB" id="A0A2S0WV53"/>
<name>A0A2S0WV53_9MICO</name>
<evidence type="ECO:0000313" key="2">
    <source>
        <dbReference type="Proteomes" id="UP000244729"/>
    </source>
</evidence>
<keyword evidence="1" id="KW-0808">Transferase</keyword>
<dbReference type="GO" id="GO:0016747">
    <property type="term" value="F:acyltransferase activity, transferring groups other than amino-acyl groups"/>
    <property type="evidence" value="ECO:0007669"/>
    <property type="project" value="InterPro"/>
</dbReference>
<dbReference type="Proteomes" id="UP000244729">
    <property type="component" value="Chromosome"/>
</dbReference>
<evidence type="ECO:0000313" key="1">
    <source>
        <dbReference type="EMBL" id="AWB95180.1"/>
    </source>
</evidence>
<accession>A0A2S0WV53</accession>
<dbReference type="Pfam" id="PF13302">
    <property type="entry name" value="Acetyltransf_3"/>
    <property type="match status" value="1"/>
</dbReference>
<dbReference type="RefSeq" id="WP_108594998.1">
    <property type="nucleotide sequence ID" value="NZ_CP028913.1"/>
</dbReference>
<dbReference type="InterPro" id="IPR016181">
    <property type="entry name" value="Acyl_CoA_acyltransferase"/>
</dbReference>
<dbReference type="InterPro" id="IPR000182">
    <property type="entry name" value="GNAT_dom"/>
</dbReference>
<proteinExistence type="predicted"/>